<keyword evidence="4" id="KW-0812">Transmembrane</keyword>
<reference evidence="7 8" key="1">
    <citation type="submission" date="2013-09" db="EMBL/GenBank/DDBJ databases">
        <title>Whole genome shotgun sequence of Vibrio proteolyticus NBRC 13287.</title>
        <authorList>
            <person name="Isaki S."/>
            <person name="Hosoyama A."/>
            <person name="Numata M."/>
            <person name="Hashimoto M."/>
            <person name="Hosoyama Y."/>
            <person name="Tsuchikane K."/>
            <person name="Noguchi M."/>
            <person name="Hirakata S."/>
            <person name="Ichikawa N."/>
            <person name="Ohji S."/>
            <person name="Yamazoe A."/>
            <person name="Fujita N."/>
        </authorList>
    </citation>
    <scope>NUCLEOTIDE SEQUENCE [LARGE SCALE GENOMIC DNA]</scope>
    <source>
        <strain evidence="7 8">NBRC 13287</strain>
    </source>
</reference>
<evidence type="ECO:0000256" key="3">
    <source>
        <dbReference type="ARBA" id="ARBA00034247"/>
    </source>
</evidence>
<feature type="domain" description="GGDEF" evidence="6">
    <location>
        <begin position="546"/>
        <end position="680"/>
    </location>
</feature>
<organism evidence="7 8">
    <name type="scientific">Vibrio proteolyticus NBRC 13287</name>
    <dbReference type="NCBI Taxonomy" id="1219065"/>
    <lineage>
        <taxon>Bacteria</taxon>
        <taxon>Pseudomonadati</taxon>
        <taxon>Pseudomonadota</taxon>
        <taxon>Gammaproteobacteria</taxon>
        <taxon>Vibrionales</taxon>
        <taxon>Vibrionaceae</taxon>
        <taxon>Vibrio</taxon>
    </lineage>
</organism>
<dbReference type="NCBIfam" id="TIGR00254">
    <property type="entry name" value="GGDEF"/>
    <property type="match status" value="1"/>
</dbReference>
<dbReference type="Gene3D" id="3.30.70.270">
    <property type="match status" value="1"/>
</dbReference>
<sequence>MLQFHKLMIAPLLFWTLLCSFQIQAAGAEPKDKFLQSLEGIERQVYALPQKSLAQIEQLEEDSLLQNQPRELLVRYYLAKSTVLELLGRQKESSAAAKKGLSLAPKQSREHLLLELHQIQAMMGKNDINEAVSSLDTLLKTSRTNGDKQLESEVLLVKGRYYEVQGDFKKSYAAIMSSLEAAESSGVQGQVERAALGLGDVLVKIQGYGRSETVLNQAYRYFKERRMSFNELLSVLTIAKLHKAQFQYDKAIDAYQDALKLAQIIGDGRFRFRINLELASLYRETDNDRNMLRHLRLAENLQYRETSSAYLATFRLLQAQYMLEQKKFDELLAMITPMLPEIIKSPHIQQQQLELLKVAAQAYAGANNFQQAYQSYGQYHNKFIQFSNDREMEKLERQQILFELERLEYENQDLNWNNVLQRMELENNRRTFYLLGEIVIALLAVILLLAVVFLAVNRSRIRMRRLAKTDTLTGLFNRRFLEEWFMQPITEQAAPKPEVKPQSLPGKVTYHLRQQWKRVQSGYAQLNKWLERKLDKKVVVRKPETGPITMVMIDVDHFKQVNDTYGHVFGDVVLTGVAKVLESSVRDSDIVARLGGEEFVVVLPKTDLEESVALAERLREAVAQQGFVTESEQAVNVTSSFGVLTTHQVDMEFEVLCNQADKLLYEAKASGRNCVKALQLS</sequence>
<accession>U3BIA8</accession>
<protein>
    <recommendedName>
        <fullName evidence="2">diguanylate cyclase</fullName>
        <ecNumber evidence="2">2.7.7.65</ecNumber>
    </recommendedName>
</protein>
<dbReference type="InterPro" id="IPR029787">
    <property type="entry name" value="Nucleotide_cyclase"/>
</dbReference>
<dbReference type="AlphaFoldDB" id="U3BIA8"/>
<dbReference type="SUPFAM" id="SSF48452">
    <property type="entry name" value="TPR-like"/>
    <property type="match status" value="1"/>
</dbReference>
<name>U3BIA8_VIBPR</name>
<evidence type="ECO:0000313" key="8">
    <source>
        <dbReference type="Proteomes" id="UP000016570"/>
    </source>
</evidence>
<evidence type="ECO:0000259" key="6">
    <source>
        <dbReference type="PROSITE" id="PS50887"/>
    </source>
</evidence>
<dbReference type="Gene3D" id="1.25.40.10">
    <property type="entry name" value="Tetratricopeptide repeat domain"/>
    <property type="match status" value="1"/>
</dbReference>
<evidence type="ECO:0000256" key="1">
    <source>
        <dbReference type="ARBA" id="ARBA00001946"/>
    </source>
</evidence>
<dbReference type="PROSITE" id="PS50887">
    <property type="entry name" value="GGDEF"/>
    <property type="match status" value="1"/>
</dbReference>
<evidence type="ECO:0000256" key="2">
    <source>
        <dbReference type="ARBA" id="ARBA00012528"/>
    </source>
</evidence>
<dbReference type="EMBL" id="BATJ01000028">
    <property type="protein sequence ID" value="GAD69374.1"/>
    <property type="molecule type" value="Genomic_DNA"/>
</dbReference>
<dbReference type="SMART" id="SM00267">
    <property type="entry name" value="GGDEF"/>
    <property type="match status" value="1"/>
</dbReference>
<dbReference type="InterPro" id="IPR000160">
    <property type="entry name" value="GGDEF_dom"/>
</dbReference>
<evidence type="ECO:0000313" key="7">
    <source>
        <dbReference type="EMBL" id="GAD69374.1"/>
    </source>
</evidence>
<dbReference type="SMART" id="SM00028">
    <property type="entry name" value="TPR"/>
    <property type="match status" value="3"/>
</dbReference>
<dbReference type="InterPro" id="IPR050469">
    <property type="entry name" value="Diguanylate_Cyclase"/>
</dbReference>
<evidence type="ECO:0000256" key="5">
    <source>
        <dbReference type="SAM" id="SignalP"/>
    </source>
</evidence>
<dbReference type="SUPFAM" id="SSF55073">
    <property type="entry name" value="Nucleotide cyclase"/>
    <property type="match status" value="1"/>
</dbReference>
<keyword evidence="4" id="KW-1133">Transmembrane helix</keyword>
<dbReference type="CDD" id="cd01949">
    <property type="entry name" value="GGDEF"/>
    <property type="match status" value="1"/>
</dbReference>
<feature type="chain" id="PRO_5004638905" description="diguanylate cyclase" evidence="5">
    <location>
        <begin position="26"/>
        <end position="681"/>
    </location>
</feature>
<comment type="cofactor">
    <cofactor evidence="1">
        <name>Mg(2+)</name>
        <dbReference type="ChEBI" id="CHEBI:18420"/>
    </cofactor>
</comment>
<dbReference type="PANTHER" id="PTHR45138">
    <property type="entry name" value="REGULATORY COMPONENTS OF SENSORY TRANSDUCTION SYSTEM"/>
    <property type="match status" value="1"/>
</dbReference>
<dbReference type="InterPro" id="IPR011990">
    <property type="entry name" value="TPR-like_helical_dom_sf"/>
</dbReference>
<keyword evidence="5" id="KW-0732">Signal</keyword>
<evidence type="ECO:0000256" key="4">
    <source>
        <dbReference type="SAM" id="Phobius"/>
    </source>
</evidence>
<dbReference type="eggNOG" id="COG3706">
    <property type="taxonomic scope" value="Bacteria"/>
</dbReference>
<gene>
    <name evidence="7" type="ORF">VPR01S_28_00290</name>
</gene>
<keyword evidence="4" id="KW-0472">Membrane</keyword>
<dbReference type="Pfam" id="PF00990">
    <property type="entry name" value="GGDEF"/>
    <property type="match status" value="1"/>
</dbReference>
<dbReference type="PANTHER" id="PTHR45138:SF9">
    <property type="entry name" value="DIGUANYLATE CYCLASE DGCM-RELATED"/>
    <property type="match status" value="1"/>
</dbReference>
<dbReference type="FunFam" id="3.30.70.270:FF:000001">
    <property type="entry name" value="Diguanylate cyclase domain protein"/>
    <property type="match status" value="1"/>
</dbReference>
<dbReference type="GO" id="GO:0052621">
    <property type="term" value="F:diguanylate cyclase activity"/>
    <property type="evidence" value="ECO:0007669"/>
    <property type="project" value="UniProtKB-EC"/>
</dbReference>
<dbReference type="InterPro" id="IPR019734">
    <property type="entry name" value="TPR_rpt"/>
</dbReference>
<comment type="catalytic activity">
    <reaction evidence="3">
        <text>2 GTP = 3',3'-c-di-GMP + 2 diphosphate</text>
        <dbReference type="Rhea" id="RHEA:24898"/>
        <dbReference type="ChEBI" id="CHEBI:33019"/>
        <dbReference type="ChEBI" id="CHEBI:37565"/>
        <dbReference type="ChEBI" id="CHEBI:58805"/>
        <dbReference type="EC" id="2.7.7.65"/>
    </reaction>
</comment>
<dbReference type="Proteomes" id="UP000016570">
    <property type="component" value="Unassembled WGS sequence"/>
</dbReference>
<dbReference type="RefSeq" id="WP_021707341.1">
    <property type="nucleotide sequence ID" value="NZ_BATJ01000028.1"/>
</dbReference>
<feature type="signal peptide" evidence="5">
    <location>
        <begin position="1"/>
        <end position="25"/>
    </location>
</feature>
<dbReference type="eggNOG" id="COG0457">
    <property type="taxonomic scope" value="Bacteria"/>
</dbReference>
<dbReference type="InterPro" id="IPR043128">
    <property type="entry name" value="Rev_trsase/Diguanyl_cyclase"/>
</dbReference>
<dbReference type="STRING" id="1219065.VPR01S_28_00290"/>
<keyword evidence="8" id="KW-1185">Reference proteome</keyword>
<comment type="caution">
    <text evidence="7">The sequence shown here is derived from an EMBL/GenBank/DDBJ whole genome shotgun (WGS) entry which is preliminary data.</text>
</comment>
<proteinExistence type="predicted"/>
<dbReference type="EC" id="2.7.7.65" evidence="2"/>
<feature type="transmembrane region" description="Helical" evidence="4">
    <location>
        <begin position="432"/>
        <end position="456"/>
    </location>
</feature>